<feature type="non-terminal residue" evidence="5">
    <location>
        <position position="321"/>
    </location>
</feature>
<dbReference type="Gene3D" id="3.90.550.10">
    <property type="entry name" value="Spore Coat Polysaccharide Biosynthesis Protein SpsA, Chain A"/>
    <property type="match status" value="1"/>
</dbReference>
<dbReference type="Pfam" id="PF13641">
    <property type="entry name" value="Glyco_tranf_2_3"/>
    <property type="match status" value="1"/>
</dbReference>
<dbReference type="GO" id="GO:0016757">
    <property type="term" value="F:glycosyltransferase activity"/>
    <property type="evidence" value="ECO:0007669"/>
    <property type="project" value="UniProtKB-KW"/>
</dbReference>
<dbReference type="PANTHER" id="PTHR43179">
    <property type="entry name" value="RHAMNOSYLTRANSFERASE WBBL"/>
    <property type="match status" value="1"/>
</dbReference>
<comment type="similarity">
    <text evidence="1">Belongs to the glycosyltransferase 2 family.</text>
</comment>
<evidence type="ECO:0000256" key="2">
    <source>
        <dbReference type="ARBA" id="ARBA00022676"/>
    </source>
</evidence>
<gene>
    <name evidence="5" type="ORF">E1832_14825</name>
</gene>
<accession>A0A4R5UZ60</accession>
<organism evidence="5 6">
    <name type="scientific">Antarcticimicrobium luteum</name>
    <dbReference type="NCBI Taxonomy" id="2547397"/>
    <lineage>
        <taxon>Bacteria</taxon>
        <taxon>Pseudomonadati</taxon>
        <taxon>Pseudomonadota</taxon>
        <taxon>Alphaproteobacteria</taxon>
        <taxon>Rhodobacterales</taxon>
        <taxon>Paracoccaceae</taxon>
        <taxon>Antarcticimicrobium</taxon>
    </lineage>
</organism>
<protein>
    <submittedName>
        <fullName evidence="5">Glycosyltransferase</fullName>
    </submittedName>
</protein>
<dbReference type="AlphaFoldDB" id="A0A4R5UZ60"/>
<reference evidence="5 6" key="1">
    <citation type="submission" date="2019-03" db="EMBL/GenBank/DDBJ databases">
        <title>Ruegeria lutea sp. nov., a novel strain, isolated from marine sediment, the Masan Bay, South Korea.</title>
        <authorList>
            <person name="Kim J."/>
            <person name="Kim D.-Y."/>
            <person name="Lee S.-S."/>
        </authorList>
    </citation>
    <scope>NUCLEOTIDE SEQUENCE [LARGE SCALE GENOMIC DNA]</scope>
    <source>
        <strain evidence="5 6">318-1</strain>
    </source>
</reference>
<evidence type="ECO:0000256" key="1">
    <source>
        <dbReference type="ARBA" id="ARBA00006739"/>
    </source>
</evidence>
<evidence type="ECO:0000313" key="5">
    <source>
        <dbReference type="EMBL" id="TDK44386.1"/>
    </source>
</evidence>
<evidence type="ECO:0000256" key="3">
    <source>
        <dbReference type="ARBA" id="ARBA00022679"/>
    </source>
</evidence>
<dbReference type="PANTHER" id="PTHR43179:SF12">
    <property type="entry name" value="GALACTOFURANOSYLTRANSFERASE GLFT2"/>
    <property type="match status" value="1"/>
</dbReference>
<dbReference type="OrthoDB" id="153025at2"/>
<dbReference type="EMBL" id="SMUV01000070">
    <property type="protein sequence ID" value="TDK44386.1"/>
    <property type="molecule type" value="Genomic_DNA"/>
</dbReference>
<name>A0A4R5UZ60_9RHOB</name>
<feature type="region of interest" description="Disordered" evidence="4">
    <location>
        <begin position="294"/>
        <end position="321"/>
    </location>
</feature>
<dbReference type="InterPro" id="IPR029044">
    <property type="entry name" value="Nucleotide-diphossugar_trans"/>
</dbReference>
<evidence type="ECO:0000256" key="4">
    <source>
        <dbReference type="SAM" id="MobiDB-lite"/>
    </source>
</evidence>
<comment type="caution">
    <text evidence="5">The sequence shown here is derived from an EMBL/GenBank/DDBJ whole genome shotgun (WGS) entry which is preliminary data.</text>
</comment>
<keyword evidence="2" id="KW-0328">Glycosyltransferase</keyword>
<proteinExistence type="inferred from homology"/>
<keyword evidence="3 5" id="KW-0808">Transferase</keyword>
<dbReference type="RefSeq" id="WP_133360550.1">
    <property type="nucleotide sequence ID" value="NZ_SMUV01000070.1"/>
</dbReference>
<evidence type="ECO:0000313" key="6">
    <source>
        <dbReference type="Proteomes" id="UP000295301"/>
    </source>
</evidence>
<dbReference type="SUPFAM" id="SSF53448">
    <property type="entry name" value="Nucleotide-diphospho-sugar transferases"/>
    <property type="match status" value="1"/>
</dbReference>
<keyword evidence="6" id="KW-1185">Reference proteome</keyword>
<dbReference type="Proteomes" id="UP000295301">
    <property type="component" value="Unassembled WGS sequence"/>
</dbReference>
<sequence>MSGALTVSVVIVSRDRPEALCRCLLGVSQLRYDPFEVVVVADAAGRAALRALPAAAHVTLVEFDAANISAARNAGIAAAAGEVVAFLDDDAVPEPTWLGYLTAAFADPAVAAAGGFVRGRSGISFQSRGAMVDAEGRQTPLDLDPGRITLLTASPGRAIKTEGTNMAFRRSVLAALGGFDPRYRFFLDETDLNLRLAERGAVTALVPLAQVHHGFDESPRRRADRVPRDLTEIGASWAVFLARHCPQARRGAVWADVQAAERRRALRHMVAGRLEPRDVAPLLAGLRAGHAEGLRRRAEPLPPLPDPVRRFRPVPQRPDAR</sequence>